<reference evidence="7 8" key="1">
    <citation type="submission" date="2019-02" db="EMBL/GenBank/DDBJ databases">
        <title>Deep-cultivation of Planctomycetes and their phenomic and genomic characterization uncovers novel biology.</title>
        <authorList>
            <person name="Wiegand S."/>
            <person name="Jogler M."/>
            <person name="Boedeker C."/>
            <person name="Pinto D."/>
            <person name="Vollmers J."/>
            <person name="Rivas-Marin E."/>
            <person name="Kohn T."/>
            <person name="Peeters S.H."/>
            <person name="Heuer A."/>
            <person name="Rast P."/>
            <person name="Oberbeckmann S."/>
            <person name="Bunk B."/>
            <person name="Jeske O."/>
            <person name="Meyerdierks A."/>
            <person name="Storesund J.E."/>
            <person name="Kallscheuer N."/>
            <person name="Luecker S."/>
            <person name="Lage O.M."/>
            <person name="Pohl T."/>
            <person name="Merkel B.J."/>
            <person name="Hornburger P."/>
            <person name="Mueller R.-W."/>
            <person name="Bruemmer F."/>
            <person name="Labrenz M."/>
            <person name="Spormann A.M."/>
            <person name="Op Den Camp H."/>
            <person name="Overmann J."/>
            <person name="Amann R."/>
            <person name="Jetten M.S.M."/>
            <person name="Mascher T."/>
            <person name="Medema M.H."/>
            <person name="Devos D.P."/>
            <person name="Kaster A.-K."/>
            <person name="Ovreas L."/>
            <person name="Rohde M."/>
            <person name="Galperin M.Y."/>
            <person name="Jogler C."/>
        </authorList>
    </citation>
    <scope>NUCLEOTIDE SEQUENCE [LARGE SCALE GENOMIC DNA]</scope>
    <source>
        <strain evidence="7 8">Poly59</strain>
    </source>
</reference>
<dbReference type="Proteomes" id="UP000317977">
    <property type="component" value="Unassembled WGS sequence"/>
</dbReference>
<evidence type="ECO:0000313" key="8">
    <source>
        <dbReference type="Proteomes" id="UP000317977"/>
    </source>
</evidence>
<evidence type="ECO:0000256" key="6">
    <source>
        <dbReference type="HAMAP-Rule" id="MF_01369"/>
    </source>
</evidence>
<dbReference type="AlphaFoldDB" id="A0A5C6ENJ1"/>
<keyword evidence="3 6" id="KW-0694">RNA-binding</keyword>
<dbReference type="EMBL" id="SJPX01000004">
    <property type="protein sequence ID" value="TWU49667.1"/>
    <property type="molecule type" value="Genomic_DNA"/>
</dbReference>
<keyword evidence="5 6" id="KW-0687">Ribonucleoprotein</keyword>
<dbReference type="PANTHER" id="PTHR11620">
    <property type="entry name" value="60S RIBOSOMAL PROTEIN L23A"/>
    <property type="match status" value="1"/>
</dbReference>
<comment type="subunit">
    <text evidence="6">Part of the 50S ribosomal subunit. Contacts protein L29, and trigger factor when it is bound to the ribosome.</text>
</comment>
<evidence type="ECO:0000256" key="2">
    <source>
        <dbReference type="ARBA" id="ARBA00022730"/>
    </source>
</evidence>
<comment type="caution">
    <text evidence="7">The sequence shown here is derived from an EMBL/GenBank/DDBJ whole genome shotgun (WGS) entry which is preliminary data.</text>
</comment>
<dbReference type="GO" id="GO:0003735">
    <property type="term" value="F:structural constituent of ribosome"/>
    <property type="evidence" value="ECO:0007669"/>
    <property type="project" value="InterPro"/>
</dbReference>
<dbReference type="FunFam" id="3.30.70.330:FF:000001">
    <property type="entry name" value="50S ribosomal protein L23"/>
    <property type="match status" value="1"/>
</dbReference>
<dbReference type="GO" id="GO:0019843">
    <property type="term" value="F:rRNA binding"/>
    <property type="evidence" value="ECO:0007669"/>
    <property type="project" value="UniProtKB-UniRule"/>
</dbReference>
<evidence type="ECO:0000256" key="1">
    <source>
        <dbReference type="ARBA" id="ARBA00006700"/>
    </source>
</evidence>
<dbReference type="GO" id="GO:0005840">
    <property type="term" value="C:ribosome"/>
    <property type="evidence" value="ECO:0007669"/>
    <property type="project" value="UniProtKB-KW"/>
</dbReference>
<keyword evidence="4 6" id="KW-0689">Ribosomal protein</keyword>
<dbReference type="InterPro" id="IPR013025">
    <property type="entry name" value="Ribosomal_uL23-like"/>
</dbReference>
<dbReference type="InterPro" id="IPR012677">
    <property type="entry name" value="Nucleotide-bd_a/b_plait_sf"/>
</dbReference>
<dbReference type="RefSeq" id="WP_146535884.1">
    <property type="nucleotide sequence ID" value="NZ_SJPX01000004.1"/>
</dbReference>
<dbReference type="OrthoDB" id="9793353at2"/>
<evidence type="ECO:0000256" key="5">
    <source>
        <dbReference type="ARBA" id="ARBA00023274"/>
    </source>
</evidence>
<proteinExistence type="inferred from homology"/>
<sequence>MTQDNTTAEVAEPSPGVQLESHQVLLRPLVTEKGVHRASRNNQYAFQIHRDATKLDVKSAVEELFSVKVKKVRTQTRKGKMRRYKMRYGRTADWKKAIVQLHEDHRIDFF</sequence>
<comment type="function">
    <text evidence="6">One of the early assembly proteins it binds 23S rRNA. One of the proteins that surrounds the polypeptide exit tunnel on the outside of the ribosome. Forms the main docking site for trigger factor binding to the ribosome.</text>
</comment>
<dbReference type="GO" id="GO:1990904">
    <property type="term" value="C:ribonucleoprotein complex"/>
    <property type="evidence" value="ECO:0007669"/>
    <property type="project" value="UniProtKB-KW"/>
</dbReference>
<evidence type="ECO:0000256" key="3">
    <source>
        <dbReference type="ARBA" id="ARBA00022884"/>
    </source>
</evidence>
<evidence type="ECO:0000313" key="7">
    <source>
        <dbReference type="EMBL" id="TWU49667.1"/>
    </source>
</evidence>
<accession>A0A5C6ENJ1</accession>
<organism evidence="7 8">
    <name type="scientific">Rubripirellula reticaptiva</name>
    <dbReference type="NCBI Taxonomy" id="2528013"/>
    <lineage>
        <taxon>Bacteria</taxon>
        <taxon>Pseudomonadati</taxon>
        <taxon>Planctomycetota</taxon>
        <taxon>Planctomycetia</taxon>
        <taxon>Pirellulales</taxon>
        <taxon>Pirellulaceae</taxon>
        <taxon>Rubripirellula</taxon>
    </lineage>
</organism>
<dbReference type="GO" id="GO:0006412">
    <property type="term" value="P:translation"/>
    <property type="evidence" value="ECO:0007669"/>
    <property type="project" value="UniProtKB-UniRule"/>
</dbReference>
<dbReference type="NCBIfam" id="NF004359">
    <property type="entry name" value="PRK05738.1-3"/>
    <property type="match status" value="1"/>
</dbReference>
<dbReference type="Gene3D" id="3.30.70.330">
    <property type="match status" value="1"/>
</dbReference>
<dbReference type="NCBIfam" id="NF004363">
    <property type="entry name" value="PRK05738.2-4"/>
    <property type="match status" value="1"/>
</dbReference>
<keyword evidence="8" id="KW-1185">Reference proteome</keyword>
<protein>
    <recommendedName>
        <fullName evidence="6">Large ribosomal subunit protein uL23</fullName>
    </recommendedName>
</protein>
<comment type="similarity">
    <text evidence="1 6">Belongs to the universal ribosomal protein uL23 family.</text>
</comment>
<dbReference type="Pfam" id="PF00276">
    <property type="entry name" value="Ribosomal_L23"/>
    <property type="match status" value="1"/>
</dbReference>
<gene>
    <name evidence="6 7" type="primary">rplW</name>
    <name evidence="7" type="ORF">Poly59_42890</name>
</gene>
<dbReference type="SUPFAM" id="SSF54189">
    <property type="entry name" value="Ribosomal proteins S24e, L23 and L15e"/>
    <property type="match status" value="1"/>
</dbReference>
<keyword evidence="2 6" id="KW-0699">rRNA-binding</keyword>
<evidence type="ECO:0000256" key="4">
    <source>
        <dbReference type="ARBA" id="ARBA00022980"/>
    </source>
</evidence>
<dbReference type="InterPro" id="IPR012678">
    <property type="entry name" value="Ribosomal_uL23/eL15/eS24_sf"/>
</dbReference>
<dbReference type="HAMAP" id="MF_01369_B">
    <property type="entry name" value="Ribosomal_uL23_B"/>
    <property type="match status" value="1"/>
</dbReference>
<name>A0A5C6ENJ1_9BACT</name>